<dbReference type="GO" id="GO:0071555">
    <property type="term" value="P:cell wall organization"/>
    <property type="evidence" value="ECO:0007669"/>
    <property type="project" value="UniProtKB-KW"/>
</dbReference>
<sequence length="282" mass="30362">MRPVHTSVITVVHGRHDHFTRQQAGFSTCRPAPDDRCVVAIDDPVIRTVAAPGVHVVECASTSAGLPLARGRNQGAHEAIRRGADLLIFLDVDCIPGPALIDRYVDAHRRVDGDALLCGPVTYLPHAPDGYPLDGLESLTDPHPARPAPPPGVLQTESNHDLFWSLSFAVSAAAWRRLGGFCETYAGYGGEDTDFATVAAAKGVPLVWVGGAHAYHQHHPISDPPVEHLGAIVANARVFRRRWGRWPMTGWLDAFERDGLIIRDGDRIAVAAPVTRSVSTGA</sequence>
<evidence type="ECO:0000313" key="7">
    <source>
        <dbReference type="EMBL" id="KMO76760.1"/>
    </source>
</evidence>
<evidence type="ECO:0000313" key="8">
    <source>
        <dbReference type="Proteomes" id="UP000036513"/>
    </source>
</evidence>
<evidence type="ECO:0000256" key="4">
    <source>
        <dbReference type="ARBA" id="ARBA00022679"/>
    </source>
</evidence>
<comment type="caution">
    <text evidence="7">The sequence shown here is derived from an EMBL/GenBank/DDBJ whole genome shotgun (WGS) entry which is preliminary data.</text>
</comment>
<evidence type="ECO:0000256" key="2">
    <source>
        <dbReference type="ARBA" id="ARBA00006739"/>
    </source>
</evidence>
<proteinExistence type="inferred from homology"/>
<dbReference type="InterPro" id="IPR027791">
    <property type="entry name" value="Galactosyl_T_C"/>
</dbReference>
<dbReference type="SUPFAM" id="SSF53448">
    <property type="entry name" value="Nucleotide-diphospho-sugar transferases"/>
    <property type="match status" value="1"/>
</dbReference>
<evidence type="ECO:0000259" key="6">
    <source>
        <dbReference type="Pfam" id="PF02709"/>
    </source>
</evidence>
<comment type="similarity">
    <text evidence="2">Belongs to the glycosyltransferase 2 family.</text>
</comment>
<evidence type="ECO:0000256" key="5">
    <source>
        <dbReference type="ARBA" id="ARBA00023316"/>
    </source>
</evidence>
<keyword evidence="5" id="KW-0961">Cell wall biogenesis/degradation</keyword>
<evidence type="ECO:0000256" key="3">
    <source>
        <dbReference type="ARBA" id="ARBA00022676"/>
    </source>
</evidence>
<keyword evidence="8" id="KW-1185">Reference proteome</keyword>
<dbReference type="Gene3D" id="3.90.550.10">
    <property type="entry name" value="Spore Coat Polysaccharide Biosynthesis Protein SpsA, Chain A"/>
    <property type="match status" value="1"/>
</dbReference>
<comment type="pathway">
    <text evidence="1">Cell wall biogenesis; cell wall polysaccharide biosynthesis.</text>
</comment>
<dbReference type="GO" id="GO:0016757">
    <property type="term" value="F:glycosyltransferase activity"/>
    <property type="evidence" value="ECO:0007669"/>
    <property type="project" value="UniProtKB-KW"/>
</dbReference>
<keyword evidence="3" id="KW-0328">Glycosyltransferase</keyword>
<organism evidence="7 8">
    <name type="scientific">Mycolicibacterium chlorophenolicum</name>
    <dbReference type="NCBI Taxonomy" id="37916"/>
    <lineage>
        <taxon>Bacteria</taxon>
        <taxon>Bacillati</taxon>
        <taxon>Actinomycetota</taxon>
        <taxon>Actinomycetes</taxon>
        <taxon>Mycobacteriales</taxon>
        <taxon>Mycobacteriaceae</taxon>
        <taxon>Mycolicibacterium</taxon>
    </lineage>
</organism>
<dbReference type="PATRIC" id="fig|37916.4.peg.2833"/>
<name>A0A0J6W0A8_9MYCO</name>
<dbReference type="Proteomes" id="UP000036513">
    <property type="component" value="Unassembled WGS sequence"/>
</dbReference>
<dbReference type="RefSeq" id="WP_048470491.1">
    <property type="nucleotide sequence ID" value="NZ_JYNL01000023.1"/>
</dbReference>
<gene>
    <name evidence="7" type="ORF">MCHLDSM_02909</name>
</gene>
<dbReference type="SMR" id="A0A0J6W0A8"/>
<dbReference type="AlphaFoldDB" id="A0A0J6W0A8"/>
<dbReference type="PANTHER" id="PTHR43179">
    <property type="entry name" value="RHAMNOSYLTRANSFERASE WBBL"/>
    <property type="match status" value="1"/>
</dbReference>
<evidence type="ECO:0000256" key="1">
    <source>
        <dbReference type="ARBA" id="ARBA00004776"/>
    </source>
</evidence>
<dbReference type="InterPro" id="IPR029044">
    <property type="entry name" value="Nucleotide-diphossugar_trans"/>
</dbReference>
<feature type="domain" description="Galactosyltransferase C-terminal" evidence="6">
    <location>
        <begin position="164"/>
        <end position="211"/>
    </location>
</feature>
<accession>A0A0J6W0A8</accession>
<dbReference type="EMBL" id="JYNL01000023">
    <property type="protein sequence ID" value="KMO76760.1"/>
    <property type="molecule type" value="Genomic_DNA"/>
</dbReference>
<reference evidence="7 8" key="1">
    <citation type="journal article" date="2015" name="Genome Biol. Evol.">
        <title>Characterization of Three Mycobacterium spp. with Potential Use in Bioremediation by Genome Sequencing and Comparative Genomics.</title>
        <authorList>
            <person name="Das S."/>
            <person name="Pettersson B.M."/>
            <person name="Behra P.R."/>
            <person name="Ramesh M."/>
            <person name="Dasgupta S."/>
            <person name="Bhattacharya A."/>
            <person name="Kirsebom L.A."/>
        </authorList>
    </citation>
    <scope>NUCLEOTIDE SEQUENCE [LARGE SCALE GENOMIC DNA]</scope>
    <source>
        <strain evidence="7 8">DSM 43826</strain>
    </source>
</reference>
<dbReference type="PANTHER" id="PTHR43179:SF12">
    <property type="entry name" value="GALACTOFURANOSYLTRANSFERASE GLFT2"/>
    <property type="match status" value="1"/>
</dbReference>
<keyword evidence="4" id="KW-0808">Transferase</keyword>
<dbReference type="Pfam" id="PF02709">
    <property type="entry name" value="Glyco_transf_7C"/>
    <property type="match status" value="1"/>
</dbReference>
<dbReference type="STRING" id="37916.MCHLDSM_02909"/>
<protein>
    <recommendedName>
        <fullName evidence="6">Galactosyltransferase C-terminal domain-containing protein</fullName>
    </recommendedName>
</protein>